<gene>
    <name evidence="4" type="ORF">D1832_06740</name>
</gene>
<evidence type="ECO:0000256" key="2">
    <source>
        <dbReference type="ARBA" id="ARBA00023315"/>
    </source>
</evidence>
<dbReference type="InterPro" id="IPR002123">
    <property type="entry name" value="Plipid/glycerol_acylTrfase"/>
</dbReference>
<proteinExistence type="predicted"/>
<reference evidence="4 5" key="1">
    <citation type="submission" date="2018-08" db="EMBL/GenBank/DDBJ databases">
        <title>Whole genome sequence analysis of Dermacoccus abyssi bacteria isolated from Deep Mariana trench Micromonospora spp reveals genes involved in the environmental adaptation and production of secondary metabolites.</title>
        <authorList>
            <person name="Abdel-Mageed W.M."/>
            <person name="Lehri B."/>
            <person name="Nouioui I."/>
            <person name="Goodfellow I."/>
            <person name="Jaspars M."/>
            <person name="Karlyshev A."/>
        </authorList>
    </citation>
    <scope>NUCLEOTIDE SEQUENCE [LARGE SCALE GENOMIC DNA]</scope>
    <source>
        <strain evidence="4 5">MT1.1</strain>
    </source>
</reference>
<accession>A0A417Z6M4</accession>
<dbReference type="GO" id="GO:0005886">
    <property type="term" value="C:plasma membrane"/>
    <property type="evidence" value="ECO:0007669"/>
    <property type="project" value="TreeGrafter"/>
</dbReference>
<dbReference type="Proteomes" id="UP000285376">
    <property type="component" value="Unassembled WGS sequence"/>
</dbReference>
<dbReference type="SMART" id="SM00563">
    <property type="entry name" value="PlsC"/>
    <property type="match status" value="1"/>
</dbReference>
<keyword evidence="1 4" id="KW-0808">Transferase</keyword>
<evidence type="ECO:0000313" key="4">
    <source>
        <dbReference type="EMBL" id="RHW46253.1"/>
    </source>
</evidence>
<feature type="domain" description="Phospholipid/glycerol acyltransferase" evidence="3">
    <location>
        <begin position="42"/>
        <end position="152"/>
    </location>
</feature>
<dbReference type="EMBL" id="QWLM01000006">
    <property type="protein sequence ID" value="RHW46253.1"/>
    <property type="molecule type" value="Genomic_DNA"/>
</dbReference>
<dbReference type="AlphaFoldDB" id="A0A417Z6M4"/>
<dbReference type="CDD" id="cd07989">
    <property type="entry name" value="LPLAT_AGPAT-like"/>
    <property type="match status" value="1"/>
</dbReference>
<dbReference type="GO" id="GO:0003841">
    <property type="term" value="F:1-acylglycerol-3-phosphate O-acyltransferase activity"/>
    <property type="evidence" value="ECO:0007669"/>
    <property type="project" value="TreeGrafter"/>
</dbReference>
<keyword evidence="2 4" id="KW-0012">Acyltransferase</keyword>
<evidence type="ECO:0000313" key="5">
    <source>
        <dbReference type="Proteomes" id="UP000285376"/>
    </source>
</evidence>
<dbReference type="SUPFAM" id="SSF69593">
    <property type="entry name" value="Glycerol-3-phosphate (1)-acyltransferase"/>
    <property type="match status" value="1"/>
</dbReference>
<organism evidence="4 5">
    <name type="scientific">Dermacoccus abyssi</name>
    <dbReference type="NCBI Taxonomy" id="322596"/>
    <lineage>
        <taxon>Bacteria</taxon>
        <taxon>Bacillati</taxon>
        <taxon>Actinomycetota</taxon>
        <taxon>Actinomycetes</taxon>
        <taxon>Micrococcales</taxon>
        <taxon>Dermacoccaceae</taxon>
        <taxon>Dermacoccus</taxon>
    </lineage>
</organism>
<comment type="caution">
    <text evidence="4">The sequence shown here is derived from an EMBL/GenBank/DDBJ whole genome shotgun (WGS) entry which is preliminary data.</text>
</comment>
<evidence type="ECO:0000256" key="1">
    <source>
        <dbReference type="ARBA" id="ARBA00022679"/>
    </source>
</evidence>
<dbReference type="Pfam" id="PF01553">
    <property type="entry name" value="Acyltransferase"/>
    <property type="match status" value="1"/>
</dbReference>
<sequence length="212" mass="22301">MPRPVDADRGVRVGQRLGVGLLRLLYRARVTGQAHVPSRGPVILVANHVGFIDGPLGFITSPRPVHFLVKRAYFVGPVGWLLRGVGQIPITQRSADREALTSAREVLRAGGVVGVFPEGTRGSGEVASAQQGAAFLALGTKAVVVPVALSGTAGRSKGALPRVRSRLSVTFGEPFDLAGVPEVAAVTGRERVAVATEALRMRLAEHVRAARI</sequence>
<dbReference type="PANTHER" id="PTHR10434:SF11">
    <property type="entry name" value="1-ACYL-SN-GLYCEROL-3-PHOSPHATE ACYLTRANSFERASE"/>
    <property type="match status" value="1"/>
</dbReference>
<evidence type="ECO:0000259" key="3">
    <source>
        <dbReference type="SMART" id="SM00563"/>
    </source>
</evidence>
<dbReference type="GO" id="GO:0006654">
    <property type="term" value="P:phosphatidic acid biosynthetic process"/>
    <property type="evidence" value="ECO:0007669"/>
    <property type="project" value="TreeGrafter"/>
</dbReference>
<dbReference type="PANTHER" id="PTHR10434">
    <property type="entry name" value="1-ACYL-SN-GLYCEROL-3-PHOSPHATE ACYLTRANSFERASE"/>
    <property type="match status" value="1"/>
</dbReference>
<name>A0A417Z6M4_9MICO</name>
<protein>
    <submittedName>
        <fullName evidence="4">1-acyl-sn-glycerol-3-phosphate acyltransferase</fullName>
    </submittedName>
</protein>